<keyword evidence="4" id="KW-0808">Transferase</keyword>
<dbReference type="InterPro" id="IPR029063">
    <property type="entry name" value="SAM-dependent_MTases_sf"/>
</dbReference>
<dbReference type="Pfam" id="PF07993">
    <property type="entry name" value="NAD_binding_4"/>
    <property type="match status" value="1"/>
</dbReference>
<evidence type="ECO:0000256" key="3">
    <source>
        <dbReference type="ARBA" id="ARBA00022553"/>
    </source>
</evidence>
<dbReference type="PIRSF" id="PIRSF001617">
    <property type="entry name" value="Alpha-AR"/>
    <property type="match status" value="1"/>
</dbReference>
<dbReference type="Gene3D" id="3.40.50.980">
    <property type="match status" value="2"/>
</dbReference>
<dbReference type="GO" id="GO:0016740">
    <property type="term" value="F:transferase activity"/>
    <property type="evidence" value="ECO:0007669"/>
    <property type="project" value="UniProtKB-KW"/>
</dbReference>
<dbReference type="CDD" id="cd12116">
    <property type="entry name" value="A_NRPS_Ta1_like"/>
    <property type="match status" value="1"/>
</dbReference>
<dbReference type="Gene3D" id="2.30.38.10">
    <property type="entry name" value="Luciferase, Domain 3"/>
    <property type="match status" value="1"/>
</dbReference>
<dbReference type="CDD" id="cd02440">
    <property type="entry name" value="AdoMet_MTases"/>
    <property type="match status" value="1"/>
</dbReference>
<evidence type="ECO:0000259" key="5">
    <source>
        <dbReference type="PROSITE" id="PS50075"/>
    </source>
</evidence>
<dbReference type="Gene3D" id="1.10.1200.10">
    <property type="entry name" value="ACP-like"/>
    <property type="match status" value="1"/>
</dbReference>
<dbReference type="FunFam" id="1.10.1200.10:FF:000005">
    <property type="entry name" value="Nonribosomal peptide synthetase 1"/>
    <property type="match status" value="1"/>
</dbReference>
<dbReference type="SUPFAM" id="SSF53335">
    <property type="entry name" value="S-adenosyl-L-methionine-dependent methyltransferases"/>
    <property type="match status" value="1"/>
</dbReference>
<dbReference type="PANTHER" id="PTHR44845:SF7">
    <property type="entry name" value="PLIPASTATIN SYNTHASE SUBUNIT D"/>
    <property type="match status" value="1"/>
</dbReference>
<dbReference type="InterPro" id="IPR013120">
    <property type="entry name" value="FAR_NAD-bd"/>
</dbReference>
<proteinExistence type="predicted"/>
<dbReference type="EMBL" id="CP053587">
    <property type="protein sequence ID" value="WNZ27162.1"/>
    <property type="molecule type" value="Genomic_DNA"/>
</dbReference>
<dbReference type="FunFam" id="3.40.50.12780:FF:000012">
    <property type="entry name" value="Non-ribosomal peptide synthetase"/>
    <property type="match status" value="1"/>
</dbReference>
<dbReference type="InterPro" id="IPR045851">
    <property type="entry name" value="AMP-bd_C_sf"/>
</dbReference>
<name>A0AA96WYQ1_9CYAN</name>
<dbReference type="InterPro" id="IPR010080">
    <property type="entry name" value="Thioester_reductase-like_dom"/>
</dbReference>
<dbReference type="PROSITE" id="PS00012">
    <property type="entry name" value="PHOSPHOPANTETHEINE"/>
    <property type="match status" value="1"/>
</dbReference>
<evidence type="ECO:0000313" key="6">
    <source>
        <dbReference type="EMBL" id="WNZ27162.1"/>
    </source>
</evidence>
<sequence>MENIMVTGFQDHSIPQLIERQVEKSPNATAVIFQQDQLTYRELNEKANQLAHYLKELGVQPETLVGICVERSLTMFIGLLGILKAGGAYIPLDPNYPQDRLEFMLEDSQLPVLITQKQLLSQLPTLEKVQVVCIDTDWPIISQFSKENLTSGVAPDNLAYTIYTSGSTGKPKGVQITHRSVVNLLHSMQREPGLTHEDTLLAITTISFDMAVPDLYLPLVTGARIRLIPQNVSSDAAQLAELLSEPDITFVQATPATWQLVLAAGWQGNNRLKMLCGGEALPRSLANQLLAKGGSLWHMYGPTETTVWSMIHPVEPGADSIPLGRPIANTQIYLLESPARRKDDPLKLVPIGAPGEVYIGGDGVARGYLNRPDLNHERFITDPFSSEPGARLYKTGDLARYRPDGNIEFIGRIDHQVKIRGFRVELGDIEAALSQNPLVREATVIAREDGSGSKRLIAYVVPQENDIEATQPLSELSNQQIQQWQTLWNTIYSRSSTTQDWTRNTIGWNNSYTGLPLSEAEMHEWISNTVARILDLKPNKVLEIGCGLGLLLFQIAPHCSYYKGTDISTTAIQYLERQIAMSQDRLSHVSLCQRAADVVSDSEIGEFDTVILNSVVQYFPNIQYLVRVLEAATNIVQPKGRIFVGDVRSLPLLEAFHASVQLCQASPTLSTTELEQRIRKQISQDKELVIDPAFFVDLKQHLPQINHVQIQLKRGHYANEMTKFRYDVVLHIDSEIRPAVESQNLDWQKDQLTLESIKDLLQNNHFNLLKITRVPNQRIISALQIIEALADVKRPRTVAELISLLQTVDQAWGVDPEDFWSLSQSLPYDVQIGWFDSNNSTYDVVLQHRNAIEAQRPLLDLLPAPVKPKPWNAYANNPLQGNQHNFVTQLRAFLKAKLPDYMVPSTFVVMENLPLTPNGKIDRRSLPEPKKERPALAEPYVSPATVLERQLAEIWSQILGIDQIGIYDNFFELGGHSLLAAQLIARIEQIIQIELPLFYLLREPTIMGLIKGIRLIQNLDASTAAQEEIRIDLDADIILDAAIQPKARLVPFNREPKRIFLTGATGFLGAFLLHELLQQTQADIYCLVRASHLAEGQQRLQNNLARYMLSSGELNPRVIPVLGDLSQPCLGLAQEMFQALSNQLDRIYHAGAFVNLIYPYTALRAANVLGTQEVLRLASQSQAIPVHFISTLDVFQSPAYFEMDRIREDQPLEHGQDLNVGYAQTKWVAEHLVRAAQLRGLPVSIYRPGMLTGHSQTGAAQINDLMCRLIKGMIQLKAAPNFEHWLNLIPVDFASQAIVHLSSQSESVSKTFHIVNSQSLPWSQLIRQIRGCGYEMELLSNYEWQARLLKLDCSEENVLSPMLSLLTERNSKSQLTYLEAFLLTARSFDCQNMVEGLAQTSIVCPTVDAKLMNIYFSYFQRAGFLPPSLDTVASQQVNQSVQGSCYKGPSNANSGQSNHSLDYSRFPTIYDQE</sequence>
<dbReference type="Gene3D" id="3.40.50.150">
    <property type="entry name" value="Vaccinia Virus protein VP39"/>
    <property type="match status" value="1"/>
</dbReference>
<comment type="cofactor">
    <cofactor evidence="1">
        <name>pantetheine 4'-phosphate</name>
        <dbReference type="ChEBI" id="CHEBI:47942"/>
    </cofactor>
</comment>
<dbReference type="SUPFAM" id="SSF51735">
    <property type="entry name" value="NAD(P)-binding Rossmann-fold domains"/>
    <property type="match status" value="1"/>
</dbReference>
<reference evidence="6" key="1">
    <citation type="submission" date="2020-05" db="EMBL/GenBank/DDBJ databases">
        <authorList>
            <person name="Zhu T."/>
            <person name="Keshari N."/>
            <person name="Lu X."/>
        </authorList>
    </citation>
    <scope>NUCLEOTIDE SEQUENCE</scope>
    <source>
        <strain evidence="6">NK1-12</strain>
    </source>
</reference>
<feature type="domain" description="Carrier" evidence="5">
    <location>
        <begin position="942"/>
        <end position="1017"/>
    </location>
</feature>
<dbReference type="InterPro" id="IPR009081">
    <property type="entry name" value="PP-bd_ACP"/>
</dbReference>
<dbReference type="Pfam" id="PF00550">
    <property type="entry name" value="PP-binding"/>
    <property type="match status" value="1"/>
</dbReference>
<dbReference type="InterPro" id="IPR006162">
    <property type="entry name" value="Ppantetheine_attach_site"/>
</dbReference>
<dbReference type="SUPFAM" id="SSF56801">
    <property type="entry name" value="Acetyl-CoA synthetase-like"/>
    <property type="match status" value="1"/>
</dbReference>
<dbReference type="InterPro" id="IPR010071">
    <property type="entry name" value="AA_adenyl_dom"/>
</dbReference>
<protein>
    <submittedName>
        <fullName evidence="6">Amino acid adenylation domain-containing protein</fullName>
    </submittedName>
</protein>
<evidence type="ECO:0000256" key="1">
    <source>
        <dbReference type="ARBA" id="ARBA00001957"/>
    </source>
</evidence>
<keyword evidence="3" id="KW-0597">Phosphoprotein</keyword>
<keyword evidence="2" id="KW-0596">Phosphopantetheine</keyword>
<dbReference type="InterPro" id="IPR000873">
    <property type="entry name" value="AMP-dep_synth/lig_dom"/>
</dbReference>
<dbReference type="Pfam" id="PF08242">
    <property type="entry name" value="Methyltransf_12"/>
    <property type="match status" value="1"/>
</dbReference>
<evidence type="ECO:0000256" key="4">
    <source>
        <dbReference type="ARBA" id="ARBA00022679"/>
    </source>
</evidence>
<dbReference type="NCBIfam" id="TIGR01746">
    <property type="entry name" value="Thioester-redct"/>
    <property type="match status" value="1"/>
</dbReference>
<accession>A0AA96WYQ1</accession>
<gene>
    <name evidence="6" type="ORF">HJG54_30085</name>
</gene>
<dbReference type="PANTHER" id="PTHR44845">
    <property type="entry name" value="CARRIER DOMAIN-CONTAINING PROTEIN"/>
    <property type="match status" value="1"/>
</dbReference>
<dbReference type="InterPro" id="IPR013217">
    <property type="entry name" value="Methyltransf_12"/>
</dbReference>
<dbReference type="Gene3D" id="3.40.50.720">
    <property type="entry name" value="NAD(P)-binding Rossmann-like Domain"/>
    <property type="match status" value="1"/>
</dbReference>
<dbReference type="Gene3D" id="3.30.300.30">
    <property type="match status" value="2"/>
</dbReference>
<organism evidence="6">
    <name type="scientific">Leptolyngbya sp. NK1-12</name>
    <dbReference type="NCBI Taxonomy" id="2547451"/>
    <lineage>
        <taxon>Bacteria</taxon>
        <taxon>Bacillati</taxon>
        <taxon>Cyanobacteriota</taxon>
        <taxon>Cyanophyceae</taxon>
        <taxon>Leptolyngbyales</taxon>
        <taxon>Leptolyngbyaceae</taxon>
        <taxon>Leptolyngbya group</taxon>
        <taxon>Leptolyngbya</taxon>
    </lineage>
</organism>
<dbReference type="SUPFAM" id="SSF47336">
    <property type="entry name" value="ACP-like"/>
    <property type="match status" value="1"/>
</dbReference>
<evidence type="ECO:0000256" key="2">
    <source>
        <dbReference type="ARBA" id="ARBA00022450"/>
    </source>
</evidence>
<dbReference type="CDD" id="cd05235">
    <property type="entry name" value="SDR_e1"/>
    <property type="match status" value="1"/>
</dbReference>
<dbReference type="NCBIfam" id="TIGR01733">
    <property type="entry name" value="AA-adenyl-dom"/>
    <property type="match status" value="1"/>
</dbReference>
<dbReference type="PROSITE" id="PS50075">
    <property type="entry name" value="CARRIER"/>
    <property type="match status" value="1"/>
</dbReference>
<dbReference type="Pfam" id="PF00501">
    <property type="entry name" value="AMP-binding"/>
    <property type="match status" value="1"/>
</dbReference>
<dbReference type="FunFam" id="3.40.50.980:FF:000001">
    <property type="entry name" value="Non-ribosomal peptide synthetase"/>
    <property type="match status" value="1"/>
</dbReference>
<dbReference type="InterPro" id="IPR036291">
    <property type="entry name" value="NAD(P)-bd_dom_sf"/>
</dbReference>
<dbReference type="FunFam" id="2.30.38.10:FF:000001">
    <property type="entry name" value="Non-ribosomal peptide synthetase PvdI"/>
    <property type="match status" value="1"/>
</dbReference>
<dbReference type="InterPro" id="IPR036736">
    <property type="entry name" value="ACP-like_sf"/>
</dbReference>